<dbReference type="Gene3D" id="2.60.40.770">
    <property type="match status" value="1"/>
</dbReference>
<dbReference type="GO" id="GO:0032934">
    <property type="term" value="F:sterol binding"/>
    <property type="evidence" value="ECO:0007669"/>
    <property type="project" value="InterPro"/>
</dbReference>
<evidence type="ECO:0000256" key="4">
    <source>
        <dbReference type="ARBA" id="ARBA00022729"/>
    </source>
</evidence>
<dbReference type="CDD" id="cd00916">
    <property type="entry name" value="Npc2_like"/>
    <property type="match status" value="1"/>
</dbReference>
<dbReference type="GO" id="GO:0032367">
    <property type="term" value="P:intracellular cholesterol transport"/>
    <property type="evidence" value="ECO:0007669"/>
    <property type="project" value="InterPro"/>
</dbReference>
<dbReference type="Pfam" id="PF02221">
    <property type="entry name" value="E1_DerP2_DerF2"/>
    <property type="match status" value="1"/>
</dbReference>
<dbReference type="SMART" id="SM00737">
    <property type="entry name" value="ML"/>
    <property type="match status" value="1"/>
</dbReference>
<feature type="chain" id="PRO_5008402968" description="MD-2-related lipid-recognition domain-containing protein" evidence="6">
    <location>
        <begin position="20"/>
        <end position="159"/>
    </location>
</feature>
<accession>A0A1A9ZK38</accession>
<evidence type="ECO:0000259" key="7">
    <source>
        <dbReference type="SMART" id="SM00737"/>
    </source>
</evidence>
<comment type="subcellular location">
    <subcellularLocation>
        <location evidence="1">Secreted</location>
    </subcellularLocation>
</comment>
<dbReference type="InterPro" id="IPR014756">
    <property type="entry name" value="Ig_E-set"/>
</dbReference>
<keyword evidence="5" id="KW-1015">Disulfide bond</keyword>
<dbReference type="SUPFAM" id="SSF81296">
    <property type="entry name" value="E set domains"/>
    <property type="match status" value="1"/>
</dbReference>
<evidence type="ECO:0000313" key="8">
    <source>
        <dbReference type="EnsemblMetazoa" id="GPAI017330-PA"/>
    </source>
</evidence>
<dbReference type="EnsemblMetazoa" id="GPAI017330-RA">
    <property type="protein sequence ID" value="GPAI017330-PA"/>
    <property type="gene ID" value="GPAI017330"/>
</dbReference>
<organism evidence="8 9">
    <name type="scientific">Glossina pallidipes</name>
    <name type="common">Tsetse fly</name>
    <dbReference type="NCBI Taxonomy" id="7398"/>
    <lineage>
        <taxon>Eukaryota</taxon>
        <taxon>Metazoa</taxon>
        <taxon>Ecdysozoa</taxon>
        <taxon>Arthropoda</taxon>
        <taxon>Hexapoda</taxon>
        <taxon>Insecta</taxon>
        <taxon>Pterygota</taxon>
        <taxon>Neoptera</taxon>
        <taxon>Endopterygota</taxon>
        <taxon>Diptera</taxon>
        <taxon>Brachycera</taxon>
        <taxon>Muscomorpha</taxon>
        <taxon>Hippoboscoidea</taxon>
        <taxon>Glossinidae</taxon>
        <taxon>Glossina</taxon>
    </lineage>
</organism>
<keyword evidence="4 6" id="KW-0732">Signal</keyword>
<evidence type="ECO:0000256" key="5">
    <source>
        <dbReference type="ARBA" id="ARBA00023157"/>
    </source>
</evidence>
<evidence type="ECO:0000256" key="6">
    <source>
        <dbReference type="SAM" id="SignalP"/>
    </source>
</evidence>
<dbReference type="AlphaFoldDB" id="A0A1A9ZK38"/>
<evidence type="ECO:0000256" key="1">
    <source>
        <dbReference type="ARBA" id="ARBA00004613"/>
    </source>
</evidence>
<dbReference type="PANTHER" id="PTHR11306:SF68">
    <property type="entry name" value="NPC INTRACELLULAR CHOLESTEROL TRANSPORTER 2"/>
    <property type="match status" value="1"/>
</dbReference>
<reference evidence="8" key="2">
    <citation type="submission" date="2020-05" db="UniProtKB">
        <authorList>
            <consortium name="EnsemblMetazoa"/>
        </authorList>
    </citation>
    <scope>IDENTIFICATION</scope>
    <source>
        <strain evidence="8">IAEA</strain>
    </source>
</reference>
<dbReference type="InterPro" id="IPR039670">
    <property type="entry name" value="NPC2-like"/>
</dbReference>
<dbReference type="FunFam" id="2.60.40.770:FF:000001">
    <property type="entry name" value="NPC intracellular cholesterol transporter 2"/>
    <property type="match status" value="1"/>
</dbReference>
<dbReference type="InterPro" id="IPR003172">
    <property type="entry name" value="ML_dom"/>
</dbReference>
<name>A0A1A9ZK38_GLOPL</name>
<dbReference type="Proteomes" id="UP000092445">
    <property type="component" value="Unassembled WGS sequence"/>
</dbReference>
<feature type="domain" description="MD-2-related lipid-recognition" evidence="7">
    <location>
        <begin position="22"/>
        <end position="155"/>
    </location>
</feature>
<dbReference type="VEuPathDB" id="VectorBase:GPAI017330"/>
<dbReference type="STRING" id="7398.A0A1A9ZK38"/>
<proteinExistence type="inferred from homology"/>
<feature type="signal peptide" evidence="6">
    <location>
        <begin position="1"/>
        <end position="19"/>
    </location>
</feature>
<keyword evidence="9" id="KW-1185">Reference proteome</keyword>
<dbReference type="GO" id="GO:0005576">
    <property type="term" value="C:extracellular region"/>
    <property type="evidence" value="ECO:0007669"/>
    <property type="project" value="UniProtKB-SubCell"/>
</dbReference>
<dbReference type="InterPro" id="IPR033916">
    <property type="entry name" value="ML_Npc2-like"/>
</dbReference>
<evidence type="ECO:0000313" key="9">
    <source>
        <dbReference type="Proteomes" id="UP000092445"/>
    </source>
</evidence>
<evidence type="ECO:0000256" key="2">
    <source>
        <dbReference type="ARBA" id="ARBA00006370"/>
    </source>
</evidence>
<protein>
    <recommendedName>
        <fullName evidence="7">MD-2-related lipid-recognition domain-containing protein</fullName>
    </recommendedName>
</protein>
<dbReference type="PANTHER" id="PTHR11306">
    <property type="entry name" value="NIEMANN PICK TYPE C2 PROTEIN NPC2-RELATED"/>
    <property type="match status" value="1"/>
</dbReference>
<keyword evidence="3" id="KW-0964">Secreted</keyword>
<reference evidence="9" key="1">
    <citation type="submission" date="2014-03" db="EMBL/GenBank/DDBJ databases">
        <authorList>
            <person name="Aksoy S."/>
            <person name="Warren W."/>
            <person name="Wilson R.K."/>
        </authorList>
    </citation>
    <scope>NUCLEOTIDE SEQUENCE [LARGE SCALE GENOMIC DNA]</scope>
    <source>
        <strain evidence="9">IAEA</strain>
    </source>
</reference>
<comment type="similarity">
    <text evidence="2">Belongs to the NPC2 family.</text>
</comment>
<sequence>MKTVTYVTILGAVVLATSASIVKNCAKSKTHLLDEENDVNISNCPKNKCSLKRNTDTVVEIKLKPKRDFKELNSDIQGILLDVPIPFLGYYGTSACPHIYDAEGKNMVGCPLKAGETYIYRNSFKILPVYPTVSLVVHWGLGDSDDDVVCFEVPAKIKA</sequence>
<evidence type="ECO:0000256" key="3">
    <source>
        <dbReference type="ARBA" id="ARBA00022525"/>
    </source>
</evidence>